<dbReference type="GO" id="GO:0003677">
    <property type="term" value="F:DNA binding"/>
    <property type="evidence" value="ECO:0007669"/>
    <property type="project" value="UniProtKB-KW"/>
</dbReference>
<dbReference type="PROSITE" id="PS00552">
    <property type="entry name" value="HTH_MERR_1"/>
    <property type="match status" value="1"/>
</dbReference>
<dbReference type="Pfam" id="PF00376">
    <property type="entry name" value="MerR"/>
    <property type="match status" value="1"/>
</dbReference>
<dbReference type="PANTHER" id="PTHR30204">
    <property type="entry name" value="REDOX-CYCLING DRUG-SENSING TRANSCRIPTIONAL ACTIVATOR SOXR"/>
    <property type="match status" value="1"/>
</dbReference>
<dbReference type="PRINTS" id="PR00040">
    <property type="entry name" value="HTHMERR"/>
</dbReference>
<proteinExistence type="predicted"/>
<evidence type="ECO:0000256" key="3">
    <source>
        <dbReference type="ARBA" id="ARBA00023125"/>
    </source>
</evidence>
<comment type="caution">
    <text evidence="7">The sequence shown here is derived from an EMBL/GenBank/DDBJ whole genome shotgun (WGS) entry which is preliminary data.</text>
</comment>
<dbReference type="OrthoDB" id="6006at2"/>
<reference evidence="7 8" key="1">
    <citation type="submission" date="2018-03" db="EMBL/GenBank/DDBJ databases">
        <title>Genomic Encyclopedia of Archaeal and Bacterial Type Strains, Phase II (KMG-II): from individual species to whole genera.</title>
        <authorList>
            <person name="Goeker M."/>
        </authorList>
    </citation>
    <scope>NUCLEOTIDE SEQUENCE [LARGE SCALE GENOMIC DNA]</scope>
    <source>
        <strain evidence="7 8">DSM 13175</strain>
    </source>
</reference>
<dbReference type="Pfam" id="PF13411">
    <property type="entry name" value="MerR_1"/>
    <property type="match status" value="1"/>
</dbReference>
<keyword evidence="3 7" id="KW-0238">DNA-binding</keyword>
<accession>A0A2T0WAF8</accession>
<evidence type="ECO:0000313" key="8">
    <source>
        <dbReference type="Proteomes" id="UP000238205"/>
    </source>
</evidence>
<dbReference type="SUPFAM" id="SSF46955">
    <property type="entry name" value="Putative DNA-binding domain"/>
    <property type="match status" value="2"/>
</dbReference>
<dbReference type="PANTHER" id="PTHR30204:SF69">
    <property type="entry name" value="MERR-FAMILY TRANSCRIPTIONAL REGULATOR"/>
    <property type="match status" value="1"/>
</dbReference>
<evidence type="ECO:0000256" key="5">
    <source>
        <dbReference type="SAM" id="Coils"/>
    </source>
</evidence>
<keyword evidence="8" id="KW-1185">Reference proteome</keyword>
<name>A0A2T0WAF8_9LACT</name>
<organism evidence="7 8">
    <name type="scientific">Alkalibacterium olivapovliticus</name>
    <dbReference type="NCBI Taxonomy" id="99907"/>
    <lineage>
        <taxon>Bacteria</taxon>
        <taxon>Bacillati</taxon>
        <taxon>Bacillota</taxon>
        <taxon>Bacilli</taxon>
        <taxon>Lactobacillales</taxon>
        <taxon>Carnobacteriaceae</taxon>
        <taxon>Alkalibacterium</taxon>
    </lineage>
</organism>
<dbReference type="Gene3D" id="1.10.1660.10">
    <property type="match status" value="2"/>
</dbReference>
<dbReference type="InterPro" id="IPR047057">
    <property type="entry name" value="MerR_fam"/>
</dbReference>
<keyword evidence="5" id="KW-0175">Coiled coil</keyword>
<evidence type="ECO:0000256" key="2">
    <source>
        <dbReference type="ARBA" id="ARBA00023015"/>
    </source>
</evidence>
<feature type="coiled-coil region" evidence="5">
    <location>
        <begin position="81"/>
        <end position="108"/>
    </location>
</feature>
<feature type="domain" description="HTH merR-type" evidence="6">
    <location>
        <begin position="119"/>
        <end position="188"/>
    </location>
</feature>
<dbReference type="InterPro" id="IPR009061">
    <property type="entry name" value="DNA-bd_dom_put_sf"/>
</dbReference>
<dbReference type="PROSITE" id="PS50937">
    <property type="entry name" value="HTH_MERR_2"/>
    <property type="match status" value="2"/>
</dbReference>
<keyword evidence="4" id="KW-0804">Transcription</keyword>
<evidence type="ECO:0000313" key="7">
    <source>
        <dbReference type="EMBL" id="PRY83504.1"/>
    </source>
</evidence>
<dbReference type="InterPro" id="IPR000551">
    <property type="entry name" value="MerR-type_HTH_dom"/>
</dbReference>
<evidence type="ECO:0000256" key="1">
    <source>
        <dbReference type="ARBA" id="ARBA00022491"/>
    </source>
</evidence>
<keyword evidence="2" id="KW-0805">Transcription regulation</keyword>
<evidence type="ECO:0000259" key="6">
    <source>
        <dbReference type="PROSITE" id="PS50937"/>
    </source>
</evidence>
<dbReference type="GO" id="GO:0003700">
    <property type="term" value="F:DNA-binding transcription factor activity"/>
    <property type="evidence" value="ECO:0007669"/>
    <property type="project" value="InterPro"/>
</dbReference>
<sequence length="249" mass="28641">MKGIEIARLCNVSTSTLKHYEEWGLVPEIPRSENGYRNYSPVHLAYFQCIISLNIGYGMAFVKELMPLIHKGETMTVLWSVNQAQSVLQEERRQAEQILKLLEKEDVDWFDSIRRKKSHYTIGEAAEIAGVATSAIRHWELEQLINPARHAESGYRLFSSEDIRRILIIRTVSKAAWSLDIVREVLEEADRHDLTRTKEMAARSLEYIDVTLIARIKAMASLTALLDLICTESDIWAAENLGHYAYYQK</sequence>
<dbReference type="SMART" id="SM00422">
    <property type="entry name" value="HTH_MERR"/>
    <property type="match status" value="2"/>
</dbReference>
<feature type="domain" description="HTH merR-type" evidence="6">
    <location>
        <begin position="1"/>
        <end position="68"/>
    </location>
</feature>
<dbReference type="RefSeq" id="WP_106191493.1">
    <property type="nucleotide sequence ID" value="NZ_PVTO01000004.1"/>
</dbReference>
<dbReference type="Proteomes" id="UP000238205">
    <property type="component" value="Unassembled WGS sequence"/>
</dbReference>
<protein>
    <submittedName>
        <fullName evidence="7">DNA-binding transcriptional MerR regulator</fullName>
    </submittedName>
</protein>
<dbReference type="EMBL" id="PVTO01000004">
    <property type="protein sequence ID" value="PRY83504.1"/>
    <property type="molecule type" value="Genomic_DNA"/>
</dbReference>
<dbReference type="AlphaFoldDB" id="A0A2T0WAF8"/>
<keyword evidence="1" id="KW-0678">Repressor</keyword>
<evidence type="ECO:0000256" key="4">
    <source>
        <dbReference type="ARBA" id="ARBA00023163"/>
    </source>
</evidence>
<gene>
    <name evidence="7" type="ORF">CLV38_104110</name>
</gene>